<sequence length="521" mass="56594">MVAAKQLATEPLRQQLPPSISSRTTLSVSAEIVGNIMQSISISAARSPATKAQHVVSSSKVTSNTSLPPAAPIVAKLFKTPQCATGGQNVSKVHNDLSDTVSSLNLQPIPRQELIKSVDSNAKNTQPAISIEVLKPGVYTGSSVYTEEISLLANQVQTGLQARVAPIPIDDCTGGVYYLRTKNRRLTAVFKPADEEPYALNNPKSFQKPEQAPSVSGIRQGIAPEDAAVREAVAYLLDHQHFAKVPTTMLASLYHPAFHYHASESLHRKIGSVQAYVPHQDTADDVGVSMFRASDVQAIAMLDIRLANQDRHGGNILVVEPTALVSSTSGTMTKAQTGKQVSLIPIDHGACLPRVSALSETCFLWLFWPQAKQPFSRAALEYIAALDAHHDLQLLEANLPSGHHLEREAALTLHVCTALLKFCSLDLKMTAHDIGMLMCRDEIVSQKDLSPSVLEMMVASTLIDAAVLKSEVLLRLEDKQRGMQAVAFNKQTQAQGKAWSNYVAIFMQTFRRMLANNLTAK</sequence>
<feature type="domain" description="PI3K/PI4K catalytic" evidence="6">
    <location>
        <begin position="163"/>
        <end position="475"/>
    </location>
</feature>
<evidence type="ECO:0000256" key="4">
    <source>
        <dbReference type="ARBA" id="ARBA00022777"/>
    </source>
</evidence>
<protein>
    <recommendedName>
        <fullName evidence="6">PI3K/PI4K catalytic domain-containing protein</fullName>
    </recommendedName>
</protein>
<dbReference type="InterPro" id="IPR000403">
    <property type="entry name" value="PI3/4_kinase_cat_dom"/>
</dbReference>
<dbReference type="Pfam" id="PF00454">
    <property type="entry name" value="PI3_PI4_kinase"/>
    <property type="match status" value="1"/>
</dbReference>
<name>A0A8J4W4I5_9STRA</name>
<dbReference type="AlphaFoldDB" id="A0A8J4W4I5"/>
<dbReference type="PROSITE" id="PS50290">
    <property type="entry name" value="PI3_4_KINASE_3"/>
    <property type="match status" value="1"/>
</dbReference>
<dbReference type="PANTHER" id="PTHR45800">
    <property type="entry name" value="PHOSPHATIDYLINOSITOL 4-KINASE GAMMA"/>
    <property type="match status" value="1"/>
</dbReference>
<gene>
    <name evidence="7" type="ORF">G195_008159</name>
</gene>
<keyword evidence="3" id="KW-0547">Nucleotide-binding</keyword>
<dbReference type="GO" id="GO:0005524">
    <property type="term" value="F:ATP binding"/>
    <property type="evidence" value="ECO:0007669"/>
    <property type="project" value="UniProtKB-KW"/>
</dbReference>
<evidence type="ECO:0000256" key="1">
    <source>
        <dbReference type="ARBA" id="ARBA00008941"/>
    </source>
</evidence>
<dbReference type="GO" id="GO:0016301">
    <property type="term" value="F:kinase activity"/>
    <property type="evidence" value="ECO:0007669"/>
    <property type="project" value="UniProtKB-KW"/>
</dbReference>
<evidence type="ECO:0000313" key="7">
    <source>
        <dbReference type="EMBL" id="KAF4318487.1"/>
    </source>
</evidence>
<proteinExistence type="inferred from homology"/>
<evidence type="ECO:0000256" key="5">
    <source>
        <dbReference type="ARBA" id="ARBA00022840"/>
    </source>
</evidence>
<evidence type="ECO:0000256" key="2">
    <source>
        <dbReference type="ARBA" id="ARBA00022679"/>
    </source>
</evidence>
<keyword evidence="5" id="KW-0067">ATP-binding</keyword>
<dbReference type="InterPro" id="IPR044571">
    <property type="entry name" value="P4KG1-8"/>
</dbReference>
<dbReference type="EMBL" id="AOFI03000288">
    <property type="protein sequence ID" value="KAF4318487.1"/>
    <property type="molecule type" value="Genomic_DNA"/>
</dbReference>
<comment type="caution">
    <text evidence="7">The sequence shown here is derived from an EMBL/GenBank/DDBJ whole genome shotgun (WGS) entry which is preliminary data.</text>
</comment>
<organism evidence="7 8">
    <name type="scientific">Phytophthora kernoviae 00238/432</name>
    <dbReference type="NCBI Taxonomy" id="1284355"/>
    <lineage>
        <taxon>Eukaryota</taxon>
        <taxon>Sar</taxon>
        <taxon>Stramenopiles</taxon>
        <taxon>Oomycota</taxon>
        <taxon>Peronosporomycetes</taxon>
        <taxon>Peronosporales</taxon>
        <taxon>Peronosporaceae</taxon>
        <taxon>Phytophthora</taxon>
    </lineage>
</organism>
<evidence type="ECO:0000313" key="8">
    <source>
        <dbReference type="Proteomes" id="UP000702964"/>
    </source>
</evidence>
<keyword evidence="4" id="KW-0418">Kinase</keyword>
<accession>A0A8J4W4I5</accession>
<comment type="similarity">
    <text evidence="1">Belongs to the PI3/PI4-kinase family. Type II PI4K subfamily.</text>
</comment>
<dbReference type="PANTHER" id="PTHR45800:SF11">
    <property type="entry name" value="PHOSPHATIDYLINOSITOL 3-KINASE-RELATED PROTEIN KINASE"/>
    <property type="match status" value="1"/>
</dbReference>
<keyword evidence="2" id="KW-0808">Transferase</keyword>
<evidence type="ECO:0000256" key="3">
    <source>
        <dbReference type="ARBA" id="ARBA00022741"/>
    </source>
</evidence>
<evidence type="ECO:0000259" key="6">
    <source>
        <dbReference type="PROSITE" id="PS50290"/>
    </source>
</evidence>
<reference evidence="7" key="1">
    <citation type="journal article" date="2015" name="Genom Data">
        <title>Draft genome sequences of Phytophthora kernoviae and Phytophthora ramorum lineage EU2 from Scotland.</title>
        <authorList>
            <person name="Sambles C."/>
            <person name="Schlenzig A."/>
            <person name="O'Neill P."/>
            <person name="Grant M."/>
            <person name="Studholme D.J."/>
        </authorList>
    </citation>
    <scope>NUCLEOTIDE SEQUENCE</scope>
    <source>
        <strain evidence="7">00238/432</strain>
    </source>
</reference>
<dbReference type="Proteomes" id="UP000702964">
    <property type="component" value="Unassembled WGS sequence"/>
</dbReference>
<reference evidence="7" key="2">
    <citation type="submission" date="2020-02" db="EMBL/GenBank/DDBJ databases">
        <authorList>
            <person name="Studholme D.J."/>
        </authorList>
    </citation>
    <scope>NUCLEOTIDE SEQUENCE</scope>
    <source>
        <strain evidence="7">00238/432</strain>
    </source>
</reference>